<dbReference type="AlphaFoldDB" id="A0AAP0QDX5"/>
<organism evidence="1 2">
    <name type="scientific">Citrus x changshan-huyou</name>
    <dbReference type="NCBI Taxonomy" id="2935761"/>
    <lineage>
        <taxon>Eukaryota</taxon>
        <taxon>Viridiplantae</taxon>
        <taxon>Streptophyta</taxon>
        <taxon>Embryophyta</taxon>
        <taxon>Tracheophyta</taxon>
        <taxon>Spermatophyta</taxon>
        <taxon>Magnoliopsida</taxon>
        <taxon>eudicotyledons</taxon>
        <taxon>Gunneridae</taxon>
        <taxon>Pentapetalae</taxon>
        <taxon>rosids</taxon>
        <taxon>malvids</taxon>
        <taxon>Sapindales</taxon>
        <taxon>Rutaceae</taxon>
        <taxon>Aurantioideae</taxon>
        <taxon>Citrus</taxon>
    </lineage>
</organism>
<proteinExistence type="predicted"/>
<name>A0AAP0QDX5_9ROSI</name>
<gene>
    <name evidence="1" type="ORF">WN944_026440</name>
</gene>
<evidence type="ECO:0000313" key="2">
    <source>
        <dbReference type="Proteomes" id="UP001428341"/>
    </source>
</evidence>
<dbReference type="EMBL" id="JBCGBO010000024">
    <property type="protein sequence ID" value="KAK9183289.1"/>
    <property type="molecule type" value="Genomic_DNA"/>
</dbReference>
<keyword evidence="2" id="KW-1185">Reference proteome</keyword>
<comment type="caution">
    <text evidence="1">The sequence shown here is derived from an EMBL/GenBank/DDBJ whole genome shotgun (WGS) entry which is preliminary data.</text>
</comment>
<reference evidence="1 2" key="1">
    <citation type="submission" date="2024-05" db="EMBL/GenBank/DDBJ databases">
        <title>Haplotype-resolved chromosome-level genome assembly of Huyou (Citrus changshanensis).</title>
        <authorList>
            <person name="Miao C."/>
            <person name="Chen W."/>
            <person name="Wu Y."/>
            <person name="Wang L."/>
            <person name="Zhao S."/>
            <person name="Grierson D."/>
            <person name="Xu C."/>
            <person name="Chen K."/>
        </authorList>
    </citation>
    <scope>NUCLEOTIDE SEQUENCE [LARGE SCALE GENOMIC DNA]</scope>
    <source>
        <strain evidence="1">01-14</strain>
        <tissue evidence="1">Leaf</tissue>
    </source>
</reference>
<dbReference type="Proteomes" id="UP001428341">
    <property type="component" value="Unassembled WGS sequence"/>
</dbReference>
<accession>A0AAP0QDX5</accession>
<protein>
    <submittedName>
        <fullName evidence="1">Uncharacterized protein</fullName>
    </submittedName>
</protein>
<evidence type="ECO:0000313" key="1">
    <source>
        <dbReference type="EMBL" id="KAK9183289.1"/>
    </source>
</evidence>
<sequence>MCGRRCLMNVKVGLIDGEAADMVWSRQWNSRTWWCRRCFRLFRAGGCSFFGHWRPGSLVVVASGGYDCWIVFFFFFPPCNWHRISLTQLRQSMIQAMLLGYILIKAY</sequence>